<keyword evidence="3" id="KW-0964">Secreted</keyword>
<evidence type="ECO:0000256" key="2">
    <source>
        <dbReference type="ARBA" id="ARBA00010421"/>
    </source>
</evidence>
<evidence type="ECO:0000313" key="6">
    <source>
        <dbReference type="Proteomes" id="UP000305067"/>
    </source>
</evidence>
<dbReference type="EMBL" id="ML178821">
    <property type="protein sequence ID" value="TFL03224.1"/>
    <property type="molecule type" value="Genomic_DNA"/>
</dbReference>
<comment type="similarity">
    <text evidence="2">Belongs to the cerato-platanin family.</text>
</comment>
<dbReference type="InterPro" id="IPR036908">
    <property type="entry name" value="RlpA-like_sf"/>
</dbReference>
<keyword evidence="4" id="KW-0732">Signal</keyword>
<accession>A0A5C3QXZ6</accession>
<feature type="chain" id="PRO_5023087823" evidence="4">
    <location>
        <begin position="20"/>
        <end position="148"/>
    </location>
</feature>
<dbReference type="GO" id="GO:0005576">
    <property type="term" value="C:extracellular region"/>
    <property type="evidence" value="ECO:0007669"/>
    <property type="project" value="UniProtKB-SubCell"/>
</dbReference>
<dbReference type="CDD" id="cd22778">
    <property type="entry name" value="DPBB_CEPL-like"/>
    <property type="match status" value="1"/>
</dbReference>
<gene>
    <name evidence="5" type="ORF">BDV98DRAFT_546608</name>
</gene>
<dbReference type="AlphaFoldDB" id="A0A5C3QXZ6"/>
<evidence type="ECO:0000256" key="3">
    <source>
        <dbReference type="ARBA" id="ARBA00022525"/>
    </source>
</evidence>
<organism evidence="5 6">
    <name type="scientific">Pterulicium gracile</name>
    <dbReference type="NCBI Taxonomy" id="1884261"/>
    <lineage>
        <taxon>Eukaryota</taxon>
        <taxon>Fungi</taxon>
        <taxon>Dikarya</taxon>
        <taxon>Basidiomycota</taxon>
        <taxon>Agaricomycotina</taxon>
        <taxon>Agaricomycetes</taxon>
        <taxon>Agaricomycetidae</taxon>
        <taxon>Agaricales</taxon>
        <taxon>Pleurotineae</taxon>
        <taxon>Pterulaceae</taxon>
        <taxon>Pterulicium</taxon>
    </lineage>
</organism>
<dbReference type="OrthoDB" id="4898945at2759"/>
<evidence type="ECO:0000313" key="5">
    <source>
        <dbReference type="EMBL" id="TFL03224.1"/>
    </source>
</evidence>
<dbReference type="Proteomes" id="UP000305067">
    <property type="component" value="Unassembled WGS sequence"/>
</dbReference>
<name>A0A5C3QXZ6_9AGAR</name>
<reference evidence="5 6" key="1">
    <citation type="journal article" date="2019" name="Nat. Ecol. Evol.">
        <title>Megaphylogeny resolves global patterns of mushroom evolution.</title>
        <authorList>
            <person name="Varga T."/>
            <person name="Krizsan K."/>
            <person name="Foldi C."/>
            <person name="Dima B."/>
            <person name="Sanchez-Garcia M."/>
            <person name="Sanchez-Ramirez S."/>
            <person name="Szollosi G.J."/>
            <person name="Szarkandi J.G."/>
            <person name="Papp V."/>
            <person name="Albert L."/>
            <person name="Andreopoulos W."/>
            <person name="Angelini C."/>
            <person name="Antonin V."/>
            <person name="Barry K.W."/>
            <person name="Bougher N.L."/>
            <person name="Buchanan P."/>
            <person name="Buyck B."/>
            <person name="Bense V."/>
            <person name="Catcheside P."/>
            <person name="Chovatia M."/>
            <person name="Cooper J."/>
            <person name="Damon W."/>
            <person name="Desjardin D."/>
            <person name="Finy P."/>
            <person name="Geml J."/>
            <person name="Haridas S."/>
            <person name="Hughes K."/>
            <person name="Justo A."/>
            <person name="Karasinski D."/>
            <person name="Kautmanova I."/>
            <person name="Kiss B."/>
            <person name="Kocsube S."/>
            <person name="Kotiranta H."/>
            <person name="LaButti K.M."/>
            <person name="Lechner B.E."/>
            <person name="Liimatainen K."/>
            <person name="Lipzen A."/>
            <person name="Lukacs Z."/>
            <person name="Mihaltcheva S."/>
            <person name="Morgado L.N."/>
            <person name="Niskanen T."/>
            <person name="Noordeloos M.E."/>
            <person name="Ohm R.A."/>
            <person name="Ortiz-Santana B."/>
            <person name="Ovrebo C."/>
            <person name="Racz N."/>
            <person name="Riley R."/>
            <person name="Savchenko A."/>
            <person name="Shiryaev A."/>
            <person name="Soop K."/>
            <person name="Spirin V."/>
            <person name="Szebenyi C."/>
            <person name="Tomsovsky M."/>
            <person name="Tulloss R.E."/>
            <person name="Uehling J."/>
            <person name="Grigoriev I.V."/>
            <person name="Vagvolgyi C."/>
            <person name="Papp T."/>
            <person name="Martin F.M."/>
            <person name="Miettinen O."/>
            <person name="Hibbett D.S."/>
            <person name="Nagy L.G."/>
        </authorList>
    </citation>
    <scope>NUCLEOTIDE SEQUENCE [LARGE SCALE GENOMIC DNA]</scope>
    <source>
        <strain evidence="5 6">CBS 309.79</strain>
    </source>
</reference>
<protein>
    <submittedName>
        <fullName evidence="5">Immunomodulatory protein</fullName>
    </submittedName>
</protein>
<dbReference type="Gene3D" id="2.40.40.10">
    <property type="entry name" value="RlpA-like domain"/>
    <property type="match status" value="1"/>
</dbReference>
<dbReference type="Pfam" id="PF07249">
    <property type="entry name" value="Cerato-platanin"/>
    <property type="match status" value="1"/>
</dbReference>
<dbReference type="InterPro" id="IPR010829">
    <property type="entry name" value="Cerato-platanin"/>
</dbReference>
<evidence type="ECO:0000256" key="1">
    <source>
        <dbReference type="ARBA" id="ARBA00004613"/>
    </source>
</evidence>
<feature type="signal peptide" evidence="4">
    <location>
        <begin position="1"/>
        <end position="19"/>
    </location>
</feature>
<dbReference type="SUPFAM" id="SSF50685">
    <property type="entry name" value="Barwin-like endoglucanases"/>
    <property type="match status" value="1"/>
</dbReference>
<sequence>MKFFAIVASLLAAVPLIQAITVAYDPVYDKRANSMEIVACSDGENGLITQGKSAVAFSTLGPVPRFPNIGAAAAVADWNSPNCGTCWQLTYKSSANITRTVNITAVDHADAGFVLSLAAMNTLTGGLGTQLGRINATSKQVPLSSCGR</sequence>
<keyword evidence="6" id="KW-1185">Reference proteome</keyword>
<evidence type="ECO:0000256" key="4">
    <source>
        <dbReference type="SAM" id="SignalP"/>
    </source>
</evidence>
<proteinExistence type="inferred from homology"/>
<comment type="subcellular location">
    <subcellularLocation>
        <location evidence="1">Secreted</location>
    </subcellularLocation>
</comment>